<evidence type="ECO:0000256" key="5">
    <source>
        <dbReference type="ARBA" id="ARBA00023004"/>
    </source>
</evidence>
<keyword evidence="9" id="KW-0472">Membrane</keyword>
<dbReference type="GO" id="GO:0004497">
    <property type="term" value="F:monooxygenase activity"/>
    <property type="evidence" value="ECO:0007669"/>
    <property type="project" value="UniProtKB-KW"/>
</dbReference>
<evidence type="ECO:0000256" key="9">
    <source>
        <dbReference type="SAM" id="Phobius"/>
    </source>
</evidence>
<dbReference type="SUPFAM" id="SSF48264">
    <property type="entry name" value="Cytochrome P450"/>
    <property type="match status" value="1"/>
</dbReference>
<keyword evidence="6 8" id="KW-0503">Monooxygenase</keyword>
<feature type="binding site" description="axial binding residue" evidence="7">
    <location>
        <position position="466"/>
    </location>
    <ligand>
        <name>heme</name>
        <dbReference type="ChEBI" id="CHEBI:30413"/>
    </ligand>
    <ligandPart>
        <name>Fe</name>
        <dbReference type="ChEBI" id="CHEBI:18248"/>
    </ligandPart>
</feature>
<evidence type="ECO:0000256" key="8">
    <source>
        <dbReference type="RuleBase" id="RU000461"/>
    </source>
</evidence>
<dbReference type="PANTHER" id="PTHR46206:SF7">
    <property type="entry name" value="P450, PUTATIVE (EUROFUNG)-RELATED"/>
    <property type="match status" value="1"/>
</dbReference>
<dbReference type="InterPro" id="IPR036396">
    <property type="entry name" value="Cyt_P450_sf"/>
</dbReference>
<dbReference type="InterPro" id="IPR002403">
    <property type="entry name" value="Cyt_P450_E_grp-IV"/>
</dbReference>
<keyword evidence="9" id="KW-0812">Transmembrane</keyword>
<evidence type="ECO:0000256" key="3">
    <source>
        <dbReference type="ARBA" id="ARBA00022723"/>
    </source>
</evidence>
<dbReference type="Proteomes" id="UP000294847">
    <property type="component" value="Chromosome 2"/>
</dbReference>
<dbReference type="InterPro" id="IPR017972">
    <property type="entry name" value="Cyt_P450_CS"/>
</dbReference>
<feature type="transmembrane region" description="Helical" evidence="9">
    <location>
        <begin position="16"/>
        <end position="35"/>
    </location>
</feature>
<reference evidence="10 11" key="1">
    <citation type="journal article" date="2019" name="Mol. Biol. Evol.">
        <title>Blast fungal genomes show frequent chromosomal changes, gene gains and losses, and effector gene turnover.</title>
        <authorList>
            <person name="Gomez Luciano L.B."/>
            <person name="Jason Tsai I."/>
            <person name="Chuma I."/>
            <person name="Tosa Y."/>
            <person name="Chen Y.H."/>
            <person name="Li J.Y."/>
            <person name="Li M.Y."/>
            <person name="Jade Lu M.Y."/>
            <person name="Nakayashiki H."/>
            <person name="Li W.H."/>
        </authorList>
    </citation>
    <scope>NUCLEOTIDE SEQUENCE [LARGE SCALE GENOMIC DNA]</scope>
    <source>
        <strain evidence="10">MZ5-1-6</strain>
    </source>
</reference>
<evidence type="ECO:0000256" key="2">
    <source>
        <dbReference type="ARBA" id="ARBA00010617"/>
    </source>
</evidence>
<dbReference type="Gene3D" id="1.10.630.10">
    <property type="entry name" value="Cytochrome P450"/>
    <property type="match status" value="1"/>
</dbReference>
<evidence type="ECO:0000256" key="6">
    <source>
        <dbReference type="ARBA" id="ARBA00023033"/>
    </source>
</evidence>
<proteinExistence type="inferred from homology"/>
<comment type="similarity">
    <text evidence="2 8">Belongs to the cytochrome P450 family.</text>
</comment>
<organism evidence="10 11">
    <name type="scientific">Pyricularia oryzae</name>
    <name type="common">Rice blast fungus</name>
    <name type="synonym">Magnaporthe oryzae</name>
    <dbReference type="NCBI Taxonomy" id="318829"/>
    <lineage>
        <taxon>Eukaryota</taxon>
        <taxon>Fungi</taxon>
        <taxon>Dikarya</taxon>
        <taxon>Ascomycota</taxon>
        <taxon>Pezizomycotina</taxon>
        <taxon>Sordariomycetes</taxon>
        <taxon>Sordariomycetidae</taxon>
        <taxon>Magnaporthales</taxon>
        <taxon>Pyriculariaceae</taxon>
        <taxon>Pyricularia</taxon>
    </lineage>
</organism>
<keyword evidence="7 8" id="KW-0349">Heme</keyword>
<name>A0A4P7N526_PYROR</name>
<evidence type="ECO:0000313" key="11">
    <source>
        <dbReference type="Proteomes" id="UP000294847"/>
    </source>
</evidence>
<evidence type="ECO:0000256" key="4">
    <source>
        <dbReference type="ARBA" id="ARBA00023002"/>
    </source>
</evidence>
<dbReference type="Pfam" id="PF00067">
    <property type="entry name" value="p450"/>
    <property type="match status" value="1"/>
</dbReference>
<keyword evidence="4 8" id="KW-0560">Oxidoreductase</keyword>
<accession>A0A4P7N526</accession>
<dbReference type="InterPro" id="IPR001128">
    <property type="entry name" value="Cyt_P450"/>
</dbReference>
<comment type="cofactor">
    <cofactor evidence="1 7">
        <name>heme</name>
        <dbReference type="ChEBI" id="CHEBI:30413"/>
    </cofactor>
</comment>
<dbReference type="AlphaFoldDB" id="A0A4P7N526"/>
<protein>
    <recommendedName>
        <fullName evidence="12">Ent-kaurene oxidase</fullName>
    </recommendedName>
</protein>
<keyword evidence="9" id="KW-1133">Transmembrane helix</keyword>
<dbReference type="GO" id="GO:0020037">
    <property type="term" value="F:heme binding"/>
    <property type="evidence" value="ECO:0007669"/>
    <property type="project" value="InterPro"/>
</dbReference>
<dbReference type="CDD" id="cd11041">
    <property type="entry name" value="CYP503A1-like"/>
    <property type="match status" value="1"/>
</dbReference>
<keyword evidence="3 7" id="KW-0479">Metal-binding</keyword>
<dbReference type="PRINTS" id="PR00465">
    <property type="entry name" value="EP450IV"/>
</dbReference>
<gene>
    <name evidence="10" type="ORF">PoMZ_01087</name>
</gene>
<sequence>MSTTQLADVVADRLPLIVSAAVILGVTFVVQYFFFKDPLANVPFVGTEFGGEEARREQFLKDAKPFYLEGFRMNKVHKVTSPRTDTTVSIPAEFLEELKRLPDDTISFGGAVNEVMAGKYTGFDGIEPTAPHLVKSHLTPALAKINPVLTEEVARTVREELGSLEDWTEVNIHSKLLRIVAIVSGRIFLGPELCHNEKYIESAIYYTMELNQGRQAIFRLPAWQRPFRAWFLPEIKNLHKREREFYALIEPIVKARREARRSDPNYQAPDDMLTWLEESQDKTTRKSIREIAKLQLGLSFAAIHTTTMTTTNIIYDLAAHPEMIAELRQEASAALAAHDGAFTAPALHTMKKMDSVMKESMRMNPAGYSAFMRKVLKPFTLSNGQEIPAGVTIEVPGYGVSRDPETFPNADSWDGLRFFRLRESGETVGSSKQGGGRASAVEVSAQNQFVSVSKSSLGFGYGRHACPGRFFASNEVKMILARLVLNYDVKLAGGATERYKNIEAAGSCVPDPTKMLLFKERA</sequence>
<evidence type="ECO:0000256" key="7">
    <source>
        <dbReference type="PIRSR" id="PIRSR602403-1"/>
    </source>
</evidence>
<dbReference type="GO" id="GO:0016705">
    <property type="term" value="F:oxidoreductase activity, acting on paired donors, with incorporation or reduction of molecular oxygen"/>
    <property type="evidence" value="ECO:0007669"/>
    <property type="project" value="InterPro"/>
</dbReference>
<dbReference type="PANTHER" id="PTHR46206">
    <property type="entry name" value="CYTOCHROME P450"/>
    <property type="match status" value="1"/>
</dbReference>
<dbReference type="GO" id="GO:0005506">
    <property type="term" value="F:iron ion binding"/>
    <property type="evidence" value="ECO:0007669"/>
    <property type="project" value="InterPro"/>
</dbReference>
<dbReference type="EMBL" id="CP034205">
    <property type="protein sequence ID" value="QBZ56181.1"/>
    <property type="molecule type" value="Genomic_DNA"/>
</dbReference>
<dbReference type="PROSITE" id="PS00086">
    <property type="entry name" value="CYTOCHROME_P450"/>
    <property type="match status" value="1"/>
</dbReference>
<evidence type="ECO:0000256" key="1">
    <source>
        <dbReference type="ARBA" id="ARBA00001971"/>
    </source>
</evidence>
<evidence type="ECO:0008006" key="12">
    <source>
        <dbReference type="Google" id="ProtNLM"/>
    </source>
</evidence>
<evidence type="ECO:0000313" key="10">
    <source>
        <dbReference type="EMBL" id="QBZ56181.1"/>
    </source>
</evidence>
<keyword evidence="5 7" id="KW-0408">Iron</keyword>